<reference evidence="1" key="1">
    <citation type="journal article" date="2011" name="PLoS Biol.">
        <title>Gene gain and loss during evolution of obligate parasitism in the white rust pathogen of Arabidopsis thaliana.</title>
        <authorList>
            <person name="Kemen E."/>
            <person name="Gardiner A."/>
            <person name="Schultz-Larsen T."/>
            <person name="Kemen A.C."/>
            <person name="Balmuth A.L."/>
            <person name="Robert-Seilaniantz A."/>
            <person name="Bailey K."/>
            <person name="Holub E."/>
            <person name="Studholme D.J."/>
            <person name="Maclean D."/>
            <person name="Jones J.D."/>
        </authorList>
    </citation>
    <scope>NUCLEOTIDE SEQUENCE</scope>
</reference>
<accession>F0WTW9</accession>
<dbReference type="EMBL" id="FR824305">
    <property type="protein sequence ID" value="CCA24813.1"/>
    <property type="molecule type" value="Genomic_DNA"/>
</dbReference>
<sequence length="177" mass="19458">MPELMLIAACILSYIRLDRINTSLFHLKLCSIPNISLDNYSRAMFSCPSTSLSSLCIITRAKKKTPFDSLPATLCLLSASSQFCITTLDSFGSMNVSRCTLLPQGCSRSVKHIVSDSNQEQSEFGIANKPVFLMLVGTFGGLSVNPREPVIRISRKIHQLLLFLIMLSNIIQASIIG</sequence>
<dbReference type="HOGENOM" id="CLU_1535278_0_0_1"/>
<organism evidence="1">
    <name type="scientific">Albugo laibachii Nc14</name>
    <dbReference type="NCBI Taxonomy" id="890382"/>
    <lineage>
        <taxon>Eukaryota</taxon>
        <taxon>Sar</taxon>
        <taxon>Stramenopiles</taxon>
        <taxon>Oomycota</taxon>
        <taxon>Peronosporomycetes</taxon>
        <taxon>Albuginales</taxon>
        <taxon>Albuginaceae</taxon>
        <taxon>Albugo</taxon>
    </lineage>
</organism>
<protein>
    <submittedName>
        <fullName evidence="1">AlNc14C260G9793 protein</fullName>
    </submittedName>
    <submittedName>
        <fullName evidence="2">AlNc14C365G11050 protein</fullName>
    </submittedName>
</protein>
<proteinExistence type="predicted"/>
<name>F0WTW9_9STRA</name>
<dbReference type="EMBL" id="FR824410">
    <property type="protein sequence ID" value="CCA26311.1"/>
    <property type="molecule type" value="Genomic_DNA"/>
</dbReference>
<reference evidence="1" key="2">
    <citation type="submission" date="2011-02" db="EMBL/GenBank/DDBJ databases">
        <authorList>
            <person name="MacLean D."/>
        </authorList>
    </citation>
    <scope>NUCLEOTIDE SEQUENCE</scope>
</reference>
<gene>
    <name evidence="1" type="primary">AlNc14C260G9793</name>
    <name evidence="2" type="synonym">AlNc14C365G11050</name>
    <name evidence="1" type="ORF">ALNC14_109570</name>
    <name evidence="2" type="ORF">ALNC14_124550</name>
</gene>
<evidence type="ECO:0000313" key="2">
    <source>
        <dbReference type="EMBL" id="CCA26311.1"/>
    </source>
</evidence>
<evidence type="ECO:0000313" key="1">
    <source>
        <dbReference type="EMBL" id="CCA24813.1"/>
    </source>
</evidence>
<dbReference type="AlphaFoldDB" id="F0WTW9"/>